<dbReference type="RefSeq" id="WP_194503030.1">
    <property type="nucleotide sequence ID" value="NZ_JADIVZ010000003.1"/>
</dbReference>
<dbReference type="PANTHER" id="PTHR43384">
    <property type="entry name" value="SEPTUM SITE-DETERMINING PROTEIN MIND HOMOLOG, CHLOROPLASTIC-RELATED"/>
    <property type="match status" value="1"/>
</dbReference>
<dbReference type="InterPro" id="IPR027417">
    <property type="entry name" value="P-loop_NTPase"/>
</dbReference>
<sequence>MSVIALASAKGSPGVTMTALALASAWPRNPEPPALVDLDPAAGDVAWRCRGTDGAPLDVDRGLLALGAAARRGAAETSLADHLQPTSLGFSVLTGLPSPEQLSGLGSLWTQLPSLLSRHCAESGADVLVDLGRVVPGSVVLPVLQSADAVVLAVRPDLEGVAQLRVRLRALAGLLELERRGAKPVGVVAVTGYRDTGVVADLQKVIDVEGFAVRVLGIVADDDKGARVLSAGRAGNPLRTLLGRSATGLVEPIRQLADLEPAEVF</sequence>
<protein>
    <submittedName>
        <fullName evidence="3">Uncharacterized protein</fullName>
    </submittedName>
</protein>
<name>A0A930YCT5_9ACTN</name>
<proteinExistence type="predicted"/>
<gene>
    <name evidence="3" type="ORF">ISG29_08700</name>
</gene>
<dbReference type="PANTHER" id="PTHR43384:SF6">
    <property type="entry name" value="SEPTUM SITE-DETERMINING PROTEIN MIND HOMOLOG, CHLOROPLASTIC"/>
    <property type="match status" value="1"/>
</dbReference>
<dbReference type="SUPFAM" id="SSF52540">
    <property type="entry name" value="P-loop containing nucleoside triphosphate hydrolases"/>
    <property type="match status" value="1"/>
</dbReference>
<keyword evidence="2" id="KW-0067">ATP-binding</keyword>
<accession>A0A930YCT5</accession>
<keyword evidence="4" id="KW-1185">Reference proteome</keyword>
<organism evidence="3 4">
    <name type="scientific">Nocardioides acrostichi</name>
    <dbReference type="NCBI Taxonomy" id="2784339"/>
    <lineage>
        <taxon>Bacteria</taxon>
        <taxon>Bacillati</taxon>
        <taxon>Actinomycetota</taxon>
        <taxon>Actinomycetes</taxon>
        <taxon>Propionibacteriales</taxon>
        <taxon>Nocardioidaceae</taxon>
        <taxon>Nocardioides</taxon>
    </lineage>
</organism>
<evidence type="ECO:0000256" key="1">
    <source>
        <dbReference type="ARBA" id="ARBA00022741"/>
    </source>
</evidence>
<dbReference type="InterPro" id="IPR050625">
    <property type="entry name" value="ParA/MinD_ATPase"/>
</dbReference>
<reference evidence="3" key="1">
    <citation type="submission" date="2020-11" db="EMBL/GenBank/DDBJ databases">
        <title>Nocardioides sp. CBS4Y-1, whole genome shotgun sequence.</title>
        <authorList>
            <person name="Tuo L."/>
        </authorList>
    </citation>
    <scope>NUCLEOTIDE SEQUENCE</scope>
    <source>
        <strain evidence="3">CBS4Y-1</strain>
    </source>
</reference>
<evidence type="ECO:0000313" key="4">
    <source>
        <dbReference type="Proteomes" id="UP000656804"/>
    </source>
</evidence>
<dbReference type="AlphaFoldDB" id="A0A930YCT5"/>
<dbReference type="GO" id="GO:0051782">
    <property type="term" value="P:negative regulation of cell division"/>
    <property type="evidence" value="ECO:0007669"/>
    <property type="project" value="TreeGrafter"/>
</dbReference>
<evidence type="ECO:0000313" key="3">
    <source>
        <dbReference type="EMBL" id="MBF4161769.1"/>
    </source>
</evidence>
<dbReference type="EMBL" id="JADIVZ010000003">
    <property type="protein sequence ID" value="MBF4161769.1"/>
    <property type="molecule type" value="Genomic_DNA"/>
</dbReference>
<keyword evidence="1" id="KW-0547">Nucleotide-binding</keyword>
<dbReference type="Proteomes" id="UP000656804">
    <property type="component" value="Unassembled WGS sequence"/>
</dbReference>
<dbReference type="GO" id="GO:0005524">
    <property type="term" value="F:ATP binding"/>
    <property type="evidence" value="ECO:0007669"/>
    <property type="project" value="UniProtKB-KW"/>
</dbReference>
<comment type="caution">
    <text evidence="3">The sequence shown here is derived from an EMBL/GenBank/DDBJ whole genome shotgun (WGS) entry which is preliminary data.</text>
</comment>
<dbReference type="GO" id="GO:0016887">
    <property type="term" value="F:ATP hydrolysis activity"/>
    <property type="evidence" value="ECO:0007669"/>
    <property type="project" value="TreeGrafter"/>
</dbReference>
<dbReference type="GO" id="GO:0005829">
    <property type="term" value="C:cytosol"/>
    <property type="evidence" value="ECO:0007669"/>
    <property type="project" value="TreeGrafter"/>
</dbReference>
<dbReference type="GO" id="GO:0009898">
    <property type="term" value="C:cytoplasmic side of plasma membrane"/>
    <property type="evidence" value="ECO:0007669"/>
    <property type="project" value="TreeGrafter"/>
</dbReference>
<evidence type="ECO:0000256" key="2">
    <source>
        <dbReference type="ARBA" id="ARBA00022840"/>
    </source>
</evidence>
<dbReference type="Gene3D" id="3.40.50.300">
    <property type="entry name" value="P-loop containing nucleotide triphosphate hydrolases"/>
    <property type="match status" value="1"/>
</dbReference>